<dbReference type="InterPro" id="IPR046348">
    <property type="entry name" value="SIS_dom_sf"/>
</dbReference>
<dbReference type="GO" id="GO:0004347">
    <property type="term" value="F:glucose-6-phosphate isomerase activity"/>
    <property type="evidence" value="ECO:0007669"/>
    <property type="project" value="InterPro"/>
</dbReference>
<evidence type="ECO:0000259" key="3">
    <source>
        <dbReference type="Pfam" id="PF10432"/>
    </source>
</evidence>
<proteinExistence type="inferred from homology"/>
<dbReference type="Gene3D" id="3.40.50.10490">
    <property type="entry name" value="Glucose-6-phosphate isomerase like protein, domain 1"/>
    <property type="match status" value="2"/>
</dbReference>
<dbReference type="EMBL" id="UINC01202506">
    <property type="protein sequence ID" value="SVE22342.1"/>
    <property type="molecule type" value="Genomic_DNA"/>
</dbReference>
<evidence type="ECO:0000256" key="1">
    <source>
        <dbReference type="ARBA" id="ARBA00010523"/>
    </source>
</evidence>
<evidence type="ECO:0000256" key="2">
    <source>
        <dbReference type="ARBA" id="ARBA00023235"/>
    </source>
</evidence>
<dbReference type="GO" id="GO:0004476">
    <property type="term" value="F:mannose-6-phosphate isomerase activity"/>
    <property type="evidence" value="ECO:0007669"/>
    <property type="project" value="InterPro"/>
</dbReference>
<accession>A0A383BR03</accession>
<feature type="non-terminal residue" evidence="4">
    <location>
        <position position="1"/>
    </location>
</feature>
<comment type="similarity">
    <text evidence="1">Belongs to the PGI/PMI family.</text>
</comment>
<organism evidence="4">
    <name type="scientific">marine metagenome</name>
    <dbReference type="NCBI Taxonomy" id="408172"/>
    <lineage>
        <taxon>unclassified sequences</taxon>
        <taxon>metagenomes</taxon>
        <taxon>ecological metagenomes</taxon>
    </lineage>
</organism>
<protein>
    <recommendedName>
        <fullName evidence="3">Bifunctional glucose-6-phosphate/mannose-6-phosphate isomerase C-terminal domain-containing protein</fullName>
    </recommendedName>
</protein>
<sequence>LGDVMNSILSKEDIHVSVVKGYHLPKTIDSNSLVITTSISGNTKETLSILEDAFKSNAKIASFSSGGIMREFCEKNNIFHQNIPMIHSPRASFPKFLFTVLKSLGEIIPIKDKDMEEAIRNLEKTKRNIFSGNLEDSNISLKLASWIRNVPLIYYPWGLQSAAIRFKNSLQENSKMHVITEDIVESCHNGVVAWEKKSVIQPILIKGKDDFSKTIERWEILEEFFKEKEIDYFEIRSIEGNILS</sequence>
<dbReference type="AlphaFoldDB" id="A0A383BR03"/>
<dbReference type="InterPro" id="IPR019490">
    <property type="entry name" value="Glu6P/Mann6P_isomerase_C"/>
</dbReference>
<feature type="domain" description="Bifunctional glucose-6-phosphate/mannose-6-phosphate isomerase C-terminal" evidence="3">
    <location>
        <begin position="138"/>
        <end position="241"/>
    </location>
</feature>
<dbReference type="GO" id="GO:0005975">
    <property type="term" value="P:carbohydrate metabolic process"/>
    <property type="evidence" value="ECO:0007669"/>
    <property type="project" value="InterPro"/>
</dbReference>
<dbReference type="GO" id="GO:1901135">
    <property type="term" value="P:carbohydrate derivative metabolic process"/>
    <property type="evidence" value="ECO:0007669"/>
    <property type="project" value="InterPro"/>
</dbReference>
<evidence type="ECO:0000313" key="4">
    <source>
        <dbReference type="EMBL" id="SVE22342.1"/>
    </source>
</evidence>
<reference evidence="4" key="1">
    <citation type="submission" date="2018-05" db="EMBL/GenBank/DDBJ databases">
        <authorList>
            <person name="Lanie J.A."/>
            <person name="Ng W.-L."/>
            <person name="Kazmierczak K.M."/>
            <person name="Andrzejewski T.M."/>
            <person name="Davidsen T.M."/>
            <person name="Wayne K.J."/>
            <person name="Tettelin H."/>
            <person name="Glass J.I."/>
            <person name="Rusch D."/>
            <person name="Podicherti R."/>
            <person name="Tsui H.-C.T."/>
            <person name="Winkler M.E."/>
        </authorList>
    </citation>
    <scope>NUCLEOTIDE SEQUENCE</scope>
</reference>
<name>A0A383BR03_9ZZZZ</name>
<dbReference type="GO" id="GO:0097367">
    <property type="term" value="F:carbohydrate derivative binding"/>
    <property type="evidence" value="ECO:0007669"/>
    <property type="project" value="InterPro"/>
</dbReference>
<dbReference type="Pfam" id="PF10432">
    <property type="entry name" value="bact-PGI_C"/>
    <property type="match status" value="1"/>
</dbReference>
<dbReference type="SUPFAM" id="SSF53697">
    <property type="entry name" value="SIS domain"/>
    <property type="match status" value="1"/>
</dbReference>
<keyword evidence="2" id="KW-0413">Isomerase</keyword>
<gene>
    <name evidence="4" type="ORF">METZ01_LOCUS475196</name>
</gene>
<feature type="non-terminal residue" evidence="4">
    <location>
        <position position="244"/>
    </location>
</feature>